<reference evidence="3 4" key="1">
    <citation type="submission" date="2015-01" db="EMBL/GenBank/DDBJ databases">
        <title>Evolution of Trichinella species and genotypes.</title>
        <authorList>
            <person name="Korhonen P.K."/>
            <person name="Edoardo P."/>
            <person name="Giuseppe L.R."/>
            <person name="Gasser R.B."/>
        </authorList>
    </citation>
    <scope>NUCLEOTIDE SEQUENCE [LARGE SCALE GENOMIC DNA]</scope>
    <source>
        <strain evidence="3">ISS1029</strain>
    </source>
</reference>
<dbReference type="InterPro" id="IPR013087">
    <property type="entry name" value="Znf_C2H2_type"/>
</dbReference>
<dbReference type="PROSITE" id="PS00028">
    <property type="entry name" value="ZINC_FINGER_C2H2_1"/>
    <property type="match status" value="1"/>
</dbReference>
<evidence type="ECO:0000313" key="3">
    <source>
        <dbReference type="EMBL" id="KRY99804.1"/>
    </source>
</evidence>
<dbReference type="OrthoDB" id="5932700at2759"/>
<evidence type="ECO:0000256" key="1">
    <source>
        <dbReference type="PROSITE-ProRule" id="PRU00042"/>
    </source>
</evidence>
<keyword evidence="1" id="KW-0862">Zinc</keyword>
<dbReference type="Proteomes" id="UP000055024">
    <property type="component" value="Unassembled WGS sequence"/>
</dbReference>
<feature type="domain" description="C2H2-type" evidence="2">
    <location>
        <begin position="35"/>
        <end position="64"/>
    </location>
</feature>
<gene>
    <name evidence="3" type="ORF">T11_16468</name>
</gene>
<name>A0A0V1GNE3_9BILA</name>
<evidence type="ECO:0000313" key="4">
    <source>
        <dbReference type="Proteomes" id="UP000055024"/>
    </source>
</evidence>
<organism evidence="3 4">
    <name type="scientific">Trichinella zimbabwensis</name>
    <dbReference type="NCBI Taxonomy" id="268475"/>
    <lineage>
        <taxon>Eukaryota</taxon>
        <taxon>Metazoa</taxon>
        <taxon>Ecdysozoa</taxon>
        <taxon>Nematoda</taxon>
        <taxon>Enoplea</taxon>
        <taxon>Dorylaimia</taxon>
        <taxon>Trichinellida</taxon>
        <taxon>Trichinellidae</taxon>
        <taxon>Trichinella</taxon>
    </lineage>
</organism>
<accession>A0A0V1GNE3</accession>
<keyword evidence="1" id="KW-0479">Metal-binding</keyword>
<dbReference type="AlphaFoldDB" id="A0A0V1GNE3"/>
<keyword evidence="1" id="KW-0863">Zinc-finger</keyword>
<comment type="caution">
    <text evidence="3">The sequence shown here is derived from an EMBL/GenBank/DDBJ whole genome shotgun (WGS) entry which is preliminary data.</text>
</comment>
<evidence type="ECO:0000259" key="2">
    <source>
        <dbReference type="PROSITE" id="PS50157"/>
    </source>
</evidence>
<keyword evidence="4" id="KW-1185">Reference proteome</keyword>
<sequence length="246" mass="28238">MSSIKRKRGQKITKDALNDSMRMKCEDLRRQKPNLRCPDCKQRFADPRYMKRHCSGFTHSNLESEEEPVRLNAPWRVAENDFIARGRLSAGLLLPVIIAAAHEEGLSEKSLLNLPADYRRNCFIVQSACGMENLRRNMWDIGKTFRFGVVSRQPYMLRRSTATLKKRVEYDDGYRTLRRTRVDLENYLKRKKHATTTCSWRRAISSAASVAKGLDRGEDGKSMRKYISGTGAREKDANGCLKATTN</sequence>
<dbReference type="GO" id="GO:0008270">
    <property type="term" value="F:zinc ion binding"/>
    <property type="evidence" value="ECO:0007669"/>
    <property type="project" value="UniProtKB-KW"/>
</dbReference>
<dbReference type="PROSITE" id="PS50157">
    <property type="entry name" value="ZINC_FINGER_C2H2_2"/>
    <property type="match status" value="1"/>
</dbReference>
<proteinExistence type="predicted"/>
<dbReference type="EMBL" id="JYDP01000688">
    <property type="protein sequence ID" value="KRY99804.1"/>
    <property type="molecule type" value="Genomic_DNA"/>
</dbReference>
<protein>
    <recommendedName>
        <fullName evidence="2">C2H2-type domain-containing protein</fullName>
    </recommendedName>
</protein>